<dbReference type="Proteomes" id="UP000252519">
    <property type="component" value="Unassembled WGS sequence"/>
</dbReference>
<accession>A0A368G0D5</accession>
<comment type="caution">
    <text evidence="1">The sequence shown here is derived from an EMBL/GenBank/DDBJ whole genome shotgun (WGS) entry which is preliminary data.</text>
</comment>
<keyword evidence="2" id="KW-1185">Reference proteome</keyword>
<evidence type="ECO:0000313" key="1">
    <source>
        <dbReference type="EMBL" id="RCN36037.1"/>
    </source>
</evidence>
<protein>
    <submittedName>
        <fullName evidence="1">Uncharacterized protein</fullName>
    </submittedName>
</protein>
<sequence length="79" mass="8993">MKVEATIKPHVKEKIIKCLREGPRPLKAHRIFANPPKIVKVITYGTSEHITLMEALDTPESTCPLDFSLDSGKRNIFYE</sequence>
<proteinExistence type="predicted"/>
<dbReference type="OrthoDB" id="10620020at2759"/>
<dbReference type="EMBL" id="JOJR01000596">
    <property type="protein sequence ID" value="RCN36037.1"/>
    <property type="molecule type" value="Genomic_DNA"/>
</dbReference>
<gene>
    <name evidence="1" type="ORF">ANCCAN_18076</name>
</gene>
<dbReference type="AlphaFoldDB" id="A0A368G0D5"/>
<reference evidence="1 2" key="1">
    <citation type="submission" date="2014-10" db="EMBL/GenBank/DDBJ databases">
        <title>Draft genome of the hookworm Ancylostoma caninum.</title>
        <authorList>
            <person name="Mitreva M."/>
        </authorList>
    </citation>
    <scope>NUCLEOTIDE SEQUENCE [LARGE SCALE GENOMIC DNA]</scope>
    <source>
        <strain evidence="1 2">Baltimore</strain>
    </source>
</reference>
<organism evidence="1 2">
    <name type="scientific">Ancylostoma caninum</name>
    <name type="common">Dog hookworm</name>
    <dbReference type="NCBI Taxonomy" id="29170"/>
    <lineage>
        <taxon>Eukaryota</taxon>
        <taxon>Metazoa</taxon>
        <taxon>Ecdysozoa</taxon>
        <taxon>Nematoda</taxon>
        <taxon>Chromadorea</taxon>
        <taxon>Rhabditida</taxon>
        <taxon>Rhabditina</taxon>
        <taxon>Rhabditomorpha</taxon>
        <taxon>Strongyloidea</taxon>
        <taxon>Ancylostomatidae</taxon>
        <taxon>Ancylostomatinae</taxon>
        <taxon>Ancylostoma</taxon>
    </lineage>
</organism>
<evidence type="ECO:0000313" key="2">
    <source>
        <dbReference type="Proteomes" id="UP000252519"/>
    </source>
</evidence>
<name>A0A368G0D5_ANCCA</name>